<evidence type="ECO:0000313" key="1">
    <source>
        <dbReference type="EMBL" id="MCS4555360.1"/>
    </source>
</evidence>
<dbReference type="Proteomes" id="UP001201549">
    <property type="component" value="Unassembled WGS sequence"/>
</dbReference>
<dbReference type="RefSeq" id="WP_238894768.1">
    <property type="nucleotide sequence ID" value="NZ_JAKOGG010000002.1"/>
</dbReference>
<reference evidence="2" key="2">
    <citation type="submission" date="2023-07" db="EMBL/GenBank/DDBJ databases">
        <title>Shewanella mangrovi sp. nov., an acetaldehyde- degrading bacterium isolated from mangrove sediment.</title>
        <authorList>
            <person name="Liu Y."/>
        </authorList>
    </citation>
    <scope>NUCLEOTIDE SEQUENCE [LARGE SCALE GENOMIC DNA]</scope>
    <source>
        <strain evidence="2">C32</strain>
    </source>
</reference>
<proteinExistence type="predicted"/>
<comment type="caution">
    <text evidence="1">The sequence shown here is derived from an EMBL/GenBank/DDBJ whole genome shotgun (WGS) entry which is preliminary data.</text>
</comment>
<reference evidence="1 2" key="1">
    <citation type="submission" date="2022-02" db="EMBL/GenBank/DDBJ databases">
        <authorList>
            <person name="Zhuang L."/>
        </authorList>
    </citation>
    <scope>NUCLEOTIDE SEQUENCE [LARGE SCALE GENOMIC DNA]</scope>
    <source>
        <strain evidence="1 2">C32</strain>
    </source>
</reference>
<keyword evidence="2" id="KW-1185">Reference proteome</keyword>
<protein>
    <recommendedName>
        <fullName evidence="3">Flagellar protein FliT</fullName>
    </recommendedName>
</protein>
<organism evidence="1 2">
    <name type="scientific">Shewanella electrica</name>
    <dbReference type="NCBI Taxonomy" id="515560"/>
    <lineage>
        <taxon>Bacteria</taxon>
        <taxon>Pseudomonadati</taxon>
        <taxon>Pseudomonadota</taxon>
        <taxon>Gammaproteobacteria</taxon>
        <taxon>Alteromonadales</taxon>
        <taxon>Shewanellaceae</taxon>
        <taxon>Shewanella</taxon>
    </lineage>
</organism>
<gene>
    <name evidence="1" type="ORF">L9G74_02810</name>
</gene>
<evidence type="ECO:0008006" key="3">
    <source>
        <dbReference type="Google" id="ProtNLM"/>
    </source>
</evidence>
<sequence>MSSEDNQQLMFAREVQGFIKAMQQAAAQQQWHQLRSLDSELVVLLQRLELAQFRDLAPRLKPLLIGHYQKLLTQLEQEQAHIKQKMDQHLRDQEGIKAYQTSLDGN</sequence>
<accession>A0ABT2FI82</accession>
<name>A0ABT2FI82_9GAMM</name>
<evidence type="ECO:0000313" key="2">
    <source>
        <dbReference type="Proteomes" id="UP001201549"/>
    </source>
</evidence>
<dbReference type="EMBL" id="JAKOGG010000002">
    <property type="protein sequence ID" value="MCS4555360.1"/>
    <property type="molecule type" value="Genomic_DNA"/>
</dbReference>